<sequence>MALVVLILVIVVRFSSISVTNSVILSKVCGTDVLTYSRSSEHKLFYINGGAVDKVSFCKSLKLSNAVRCFSPSNLKEWEILYTNDCSLGIYLGMSLEKPRRAGRKILLGSETKESKNGDAGHKGHSTDDNHDSVSLLEPKIMGIAVPGMFILCCGLLCPCFRSKRKEASRAVLEPSSMDSVPSAELNSASENIPYRLDSPLRGPGSPLRMPATPLRVPPSPSRFSMSPQMKRIGSVHLNMNQVMKATENFSPLLQIGEGGFGTVYRAQLQDGQVVAIKRAKKEHICALQSEFSSEVELLAKIEHRNLVKLLGYVDKGHERILITEHVANGTLREHLDGQHGRILDFNQRLEISIDVTHALTYLHLYAEKQIIHRDVKSSNILLTETFRAKVADFGFAKVGPTGPDETHIVTKVKGTAGYLDPEYLRTYQLTPKSDVYSFGILIIEILTGRRPVELRRDANERVTVRWAFKHYNEGNVVELLDPLINEAVNVGILSKMFSLAFQCAAPTRADRPNMKQVGEQLWGIRMDYLKSVRRG</sequence>
<evidence type="ECO:0000256" key="1">
    <source>
        <dbReference type="ARBA" id="ARBA00012513"/>
    </source>
</evidence>
<feature type="chain" id="PRO_5032644513" description="non-specific serine/threonine protein kinase" evidence="11">
    <location>
        <begin position="23"/>
        <end position="536"/>
    </location>
</feature>
<dbReference type="Proteomes" id="UP000631114">
    <property type="component" value="Unassembled WGS sequence"/>
</dbReference>
<gene>
    <name evidence="13" type="ORF">IFM89_012365</name>
</gene>
<evidence type="ECO:0000256" key="5">
    <source>
        <dbReference type="ARBA" id="ARBA00022777"/>
    </source>
</evidence>
<dbReference type="GO" id="GO:0005524">
    <property type="term" value="F:ATP binding"/>
    <property type="evidence" value="ECO:0007669"/>
    <property type="project" value="UniProtKB-UniRule"/>
</dbReference>
<dbReference type="PROSITE" id="PS50011">
    <property type="entry name" value="PROTEIN_KINASE_DOM"/>
    <property type="match status" value="1"/>
</dbReference>
<evidence type="ECO:0000256" key="9">
    <source>
        <dbReference type="PROSITE-ProRule" id="PRU10141"/>
    </source>
</evidence>
<dbReference type="InterPro" id="IPR008271">
    <property type="entry name" value="Ser/Thr_kinase_AS"/>
</dbReference>
<dbReference type="InterPro" id="IPR011009">
    <property type="entry name" value="Kinase-like_dom_sf"/>
</dbReference>
<evidence type="ECO:0000256" key="4">
    <source>
        <dbReference type="ARBA" id="ARBA00022741"/>
    </source>
</evidence>
<dbReference type="OrthoDB" id="4062651at2759"/>
<dbReference type="FunFam" id="1.10.510.10:FF:000300">
    <property type="entry name" value="Calmodulin-binding receptor-like cytoplasmic kinase 3"/>
    <property type="match status" value="1"/>
</dbReference>
<evidence type="ECO:0000256" key="7">
    <source>
        <dbReference type="ARBA" id="ARBA00047899"/>
    </source>
</evidence>
<evidence type="ECO:0000313" key="14">
    <source>
        <dbReference type="Proteomes" id="UP000631114"/>
    </source>
</evidence>
<dbReference type="SMART" id="SM00220">
    <property type="entry name" value="S_TKc"/>
    <property type="match status" value="1"/>
</dbReference>
<dbReference type="AlphaFoldDB" id="A0A835IC60"/>
<accession>A0A835IC60</accession>
<evidence type="ECO:0000256" key="2">
    <source>
        <dbReference type="ARBA" id="ARBA00022527"/>
    </source>
</evidence>
<feature type="signal peptide" evidence="11">
    <location>
        <begin position="1"/>
        <end position="22"/>
    </location>
</feature>
<keyword evidence="11" id="KW-0732">Signal</keyword>
<dbReference type="InterPro" id="IPR017441">
    <property type="entry name" value="Protein_kinase_ATP_BS"/>
</dbReference>
<comment type="catalytic activity">
    <reaction evidence="7">
        <text>L-threonyl-[protein] + ATP = O-phospho-L-threonyl-[protein] + ADP + H(+)</text>
        <dbReference type="Rhea" id="RHEA:46608"/>
        <dbReference type="Rhea" id="RHEA-COMP:11060"/>
        <dbReference type="Rhea" id="RHEA-COMP:11605"/>
        <dbReference type="ChEBI" id="CHEBI:15378"/>
        <dbReference type="ChEBI" id="CHEBI:30013"/>
        <dbReference type="ChEBI" id="CHEBI:30616"/>
        <dbReference type="ChEBI" id="CHEBI:61977"/>
        <dbReference type="ChEBI" id="CHEBI:456216"/>
        <dbReference type="EC" id="2.7.11.1"/>
    </reaction>
</comment>
<feature type="binding site" evidence="9">
    <location>
        <position position="282"/>
    </location>
    <ligand>
        <name>ATP</name>
        <dbReference type="ChEBI" id="CHEBI:30616"/>
    </ligand>
</feature>
<protein>
    <recommendedName>
        <fullName evidence="1">non-specific serine/threonine protein kinase</fullName>
        <ecNumber evidence="1">2.7.11.1</ecNumber>
    </recommendedName>
</protein>
<evidence type="ECO:0000256" key="11">
    <source>
        <dbReference type="SAM" id="SignalP"/>
    </source>
</evidence>
<evidence type="ECO:0000256" key="6">
    <source>
        <dbReference type="ARBA" id="ARBA00022840"/>
    </source>
</evidence>
<keyword evidence="2" id="KW-0723">Serine/threonine-protein kinase</keyword>
<comment type="caution">
    <text evidence="13">The sequence shown here is derived from an EMBL/GenBank/DDBJ whole genome shotgun (WGS) entry which is preliminary data.</text>
</comment>
<name>A0A835IC60_9MAGN</name>
<keyword evidence="4 9" id="KW-0547">Nucleotide-binding</keyword>
<comment type="catalytic activity">
    <reaction evidence="8">
        <text>L-seryl-[protein] + ATP = O-phospho-L-seryl-[protein] + ADP + H(+)</text>
        <dbReference type="Rhea" id="RHEA:17989"/>
        <dbReference type="Rhea" id="RHEA-COMP:9863"/>
        <dbReference type="Rhea" id="RHEA-COMP:11604"/>
        <dbReference type="ChEBI" id="CHEBI:15378"/>
        <dbReference type="ChEBI" id="CHEBI:29999"/>
        <dbReference type="ChEBI" id="CHEBI:30616"/>
        <dbReference type="ChEBI" id="CHEBI:83421"/>
        <dbReference type="ChEBI" id="CHEBI:456216"/>
        <dbReference type="EC" id="2.7.11.1"/>
    </reaction>
</comment>
<dbReference type="EC" id="2.7.11.1" evidence="1"/>
<keyword evidence="14" id="KW-1185">Reference proteome</keyword>
<evidence type="ECO:0000313" key="13">
    <source>
        <dbReference type="EMBL" id="KAF9613833.1"/>
    </source>
</evidence>
<dbReference type="GO" id="GO:0004674">
    <property type="term" value="F:protein serine/threonine kinase activity"/>
    <property type="evidence" value="ECO:0007669"/>
    <property type="project" value="UniProtKB-KW"/>
</dbReference>
<dbReference type="PANTHER" id="PTHR47989:SF71">
    <property type="entry name" value="PROTEIN KINASE DOMAIN-CONTAINING PROTEIN"/>
    <property type="match status" value="1"/>
</dbReference>
<dbReference type="EMBL" id="JADFTS010000003">
    <property type="protein sequence ID" value="KAF9613833.1"/>
    <property type="molecule type" value="Genomic_DNA"/>
</dbReference>
<keyword evidence="6 9" id="KW-0067">ATP-binding</keyword>
<dbReference type="InterPro" id="IPR000719">
    <property type="entry name" value="Prot_kinase_dom"/>
</dbReference>
<feature type="domain" description="Protein kinase" evidence="12">
    <location>
        <begin position="250"/>
        <end position="530"/>
    </location>
</feature>
<dbReference type="Gene3D" id="3.30.200.20">
    <property type="entry name" value="Phosphorylase Kinase, domain 1"/>
    <property type="match status" value="1"/>
</dbReference>
<dbReference type="PROSITE" id="PS00108">
    <property type="entry name" value="PROTEIN_KINASE_ST"/>
    <property type="match status" value="1"/>
</dbReference>
<keyword evidence="3" id="KW-0808">Transferase</keyword>
<evidence type="ECO:0000256" key="8">
    <source>
        <dbReference type="ARBA" id="ARBA00048679"/>
    </source>
</evidence>
<dbReference type="Pfam" id="PF00069">
    <property type="entry name" value="Pkinase"/>
    <property type="match status" value="1"/>
</dbReference>
<dbReference type="PROSITE" id="PS00107">
    <property type="entry name" value="PROTEIN_KINASE_ATP"/>
    <property type="match status" value="1"/>
</dbReference>
<dbReference type="SUPFAM" id="SSF56112">
    <property type="entry name" value="Protein kinase-like (PK-like)"/>
    <property type="match status" value="1"/>
</dbReference>
<reference evidence="13 14" key="1">
    <citation type="submission" date="2020-10" db="EMBL/GenBank/DDBJ databases">
        <title>The Coptis chinensis genome and diversification of protoberbering-type alkaloids.</title>
        <authorList>
            <person name="Wang B."/>
            <person name="Shu S."/>
            <person name="Song C."/>
            <person name="Liu Y."/>
        </authorList>
    </citation>
    <scope>NUCLEOTIDE SEQUENCE [LARGE SCALE GENOMIC DNA]</scope>
    <source>
        <strain evidence="13">HL-2020</strain>
        <tissue evidence="13">Leaf</tissue>
    </source>
</reference>
<evidence type="ECO:0000256" key="10">
    <source>
        <dbReference type="SAM" id="MobiDB-lite"/>
    </source>
</evidence>
<feature type="region of interest" description="Disordered" evidence="10">
    <location>
        <begin position="109"/>
        <end position="132"/>
    </location>
</feature>
<dbReference type="Gene3D" id="1.10.510.10">
    <property type="entry name" value="Transferase(Phosphotransferase) domain 1"/>
    <property type="match status" value="1"/>
</dbReference>
<organism evidence="13 14">
    <name type="scientific">Coptis chinensis</name>
    <dbReference type="NCBI Taxonomy" id="261450"/>
    <lineage>
        <taxon>Eukaryota</taxon>
        <taxon>Viridiplantae</taxon>
        <taxon>Streptophyta</taxon>
        <taxon>Embryophyta</taxon>
        <taxon>Tracheophyta</taxon>
        <taxon>Spermatophyta</taxon>
        <taxon>Magnoliopsida</taxon>
        <taxon>Ranunculales</taxon>
        <taxon>Ranunculaceae</taxon>
        <taxon>Coptidoideae</taxon>
        <taxon>Coptis</taxon>
    </lineage>
</organism>
<evidence type="ECO:0000256" key="3">
    <source>
        <dbReference type="ARBA" id="ARBA00022679"/>
    </source>
</evidence>
<dbReference type="PANTHER" id="PTHR47989">
    <property type="entry name" value="OS01G0750732 PROTEIN"/>
    <property type="match status" value="1"/>
</dbReference>
<proteinExistence type="predicted"/>
<dbReference type="CDD" id="cd14066">
    <property type="entry name" value="STKc_IRAK"/>
    <property type="match status" value="1"/>
</dbReference>
<feature type="compositionally biased region" description="Basic and acidic residues" evidence="10">
    <location>
        <begin position="111"/>
        <end position="132"/>
    </location>
</feature>
<keyword evidence="5" id="KW-0418">Kinase</keyword>
<evidence type="ECO:0000259" key="12">
    <source>
        <dbReference type="PROSITE" id="PS50011"/>
    </source>
</evidence>